<evidence type="ECO:0000256" key="6">
    <source>
        <dbReference type="ARBA" id="ARBA00023136"/>
    </source>
</evidence>
<protein>
    <submittedName>
        <fullName evidence="10">DnaJ domain protein</fullName>
    </submittedName>
</protein>
<comment type="subcellular location">
    <subcellularLocation>
        <location evidence="1">Mitochondrion inner membrane</location>
        <topology evidence="1">Single-pass membrane protein</topology>
    </subcellularLocation>
</comment>
<evidence type="ECO:0000256" key="1">
    <source>
        <dbReference type="ARBA" id="ARBA00004434"/>
    </source>
</evidence>
<comment type="similarity">
    <text evidence="7">Belongs to the TIM14 family.</text>
</comment>
<dbReference type="SMART" id="SM00271">
    <property type="entry name" value="DnaJ"/>
    <property type="match status" value="1"/>
</dbReference>
<dbReference type="InterPro" id="IPR001623">
    <property type="entry name" value="DnaJ_domain"/>
</dbReference>
<evidence type="ECO:0000256" key="7">
    <source>
        <dbReference type="ARBA" id="ARBA00038105"/>
    </source>
</evidence>
<dbReference type="PANTHER" id="PTHR12763:SF28">
    <property type="entry name" value="GEO10507P1-RELATED"/>
    <property type="match status" value="1"/>
</dbReference>
<keyword evidence="3" id="KW-0999">Mitochondrion inner membrane</keyword>
<organism evidence="10">
    <name type="scientific">hydrothermal vent metagenome</name>
    <dbReference type="NCBI Taxonomy" id="652676"/>
    <lineage>
        <taxon>unclassified sequences</taxon>
        <taxon>metagenomes</taxon>
        <taxon>ecological metagenomes</taxon>
    </lineage>
</organism>
<accession>A0A3B0XYD5</accession>
<dbReference type="PANTHER" id="PTHR12763">
    <property type="match status" value="1"/>
</dbReference>
<evidence type="ECO:0000313" key="10">
    <source>
        <dbReference type="EMBL" id="VAW69133.1"/>
    </source>
</evidence>
<evidence type="ECO:0000256" key="2">
    <source>
        <dbReference type="ARBA" id="ARBA00022692"/>
    </source>
</evidence>
<feature type="domain" description="J" evidence="9">
    <location>
        <begin position="195"/>
        <end position="247"/>
    </location>
</feature>
<dbReference type="AlphaFoldDB" id="A0A3B0XYD5"/>
<gene>
    <name evidence="10" type="ORF">MNBD_GAMMA09-3227</name>
</gene>
<dbReference type="Gene3D" id="1.10.287.110">
    <property type="entry name" value="DnaJ domain"/>
    <property type="match status" value="1"/>
</dbReference>
<dbReference type="PROSITE" id="PS50076">
    <property type="entry name" value="DNAJ_2"/>
    <property type="match status" value="1"/>
</dbReference>
<proteinExistence type="inferred from homology"/>
<evidence type="ECO:0000259" key="9">
    <source>
        <dbReference type="PROSITE" id="PS50076"/>
    </source>
</evidence>
<keyword evidence="2 8" id="KW-0812">Transmembrane</keyword>
<dbReference type="EMBL" id="UOFI01000146">
    <property type="protein sequence ID" value="VAW69133.1"/>
    <property type="molecule type" value="Genomic_DNA"/>
</dbReference>
<sequence length="247" mass="27775">MFRFVFLLILLAAIVYLILRFTKITAEQKKRYLKSAVVAGLFALLAVLVLTGRLNWLLAAAGALLPLLPKAGRLLFGLWPRILPYFRRYQQNKHSSMQTPFILLQIDLITGELKGEVLQGRFKGQKLQSLSLQNLLDVLDECKQHDENSVRILMSFLDRAHPGWTARGDAGQGTDQGGRYKKSSSSADINLDIQQARAILGVSENSSKKEIIKAHKRLMQKLHPDRGGSDYLAKQINRAKDLLLQSL</sequence>
<evidence type="ECO:0000256" key="8">
    <source>
        <dbReference type="SAM" id="Phobius"/>
    </source>
</evidence>
<keyword evidence="4 8" id="KW-1133">Transmembrane helix</keyword>
<name>A0A3B0XYD5_9ZZZZ</name>
<reference evidence="10" key="1">
    <citation type="submission" date="2018-06" db="EMBL/GenBank/DDBJ databases">
        <authorList>
            <person name="Zhirakovskaya E."/>
        </authorList>
    </citation>
    <scope>NUCLEOTIDE SEQUENCE</scope>
</reference>
<evidence type="ECO:0000256" key="5">
    <source>
        <dbReference type="ARBA" id="ARBA00023128"/>
    </source>
</evidence>
<dbReference type="Pfam" id="PF00226">
    <property type="entry name" value="DnaJ"/>
    <property type="match status" value="1"/>
</dbReference>
<dbReference type="SUPFAM" id="SSF46565">
    <property type="entry name" value="Chaperone J-domain"/>
    <property type="match status" value="1"/>
</dbReference>
<dbReference type="GO" id="GO:0005743">
    <property type="term" value="C:mitochondrial inner membrane"/>
    <property type="evidence" value="ECO:0007669"/>
    <property type="project" value="UniProtKB-SubCell"/>
</dbReference>
<dbReference type="InterPro" id="IPR036869">
    <property type="entry name" value="J_dom_sf"/>
</dbReference>
<evidence type="ECO:0000256" key="3">
    <source>
        <dbReference type="ARBA" id="ARBA00022792"/>
    </source>
</evidence>
<feature type="transmembrane region" description="Helical" evidence="8">
    <location>
        <begin position="6"/>
        <end position="25"/>
    </location>
</feature>
<keyword evidence="5" id="KW-0496">Mitochondrion</keyword>
<dbReference type="CDD" id="cd06257">
    <property type="entry name" value="DnaJ"/>
    <property type="match status" value="1"/>
</dbReference>
<evidence type="ECO:0000256" key="4">
    <source>
        <dbReference type="ARBA" id="ARBA00022989"/>
    </source>
</evidence>
<feature type="transmembrane region" description="Helical" evidence="8">
    <location>
        <begin position="32"/>
        <end position="50"/>
    </location>
</feature>
<keyword evidence="6 8" id="KW-0472">Membrane</keyword>